<dbReference type="Proteomes" id="UP001215280">
    <property type="component" value="Unassembled WGS sequence"/>
</dbReference>
<reference evidence="1" key="1">
    <citation type="submission" date="2023-03" db="EMBL/GenBank/DDBJ databases">
        <title>Massive genome expansion in bonnet fungi (Mycena s.s.) driven by repeated elements and novel gene families across ecological guilds.</title>
        <authorList>
            <consortium name="Lawrence Berkeley National Laboratory"/>
            <person name="Harder C.B."/>
            <person name="Miyauchi S."/>
            <person name="Viragh M."/>
            <person name="Kuo A."/>
            <person name="Thoen E."/>
            <person name="Andreopoulos B."/>
            <person name="Lu D."/>
            <person name="Skrede I."/>
            <person name="Drula E."/>
            <person name="Henrissat B."/>
            <person name="Morin E."/>
            <person name="Kohler A."/>
            <person name="Barry K."/>
            <person name="LaButti K."/>
            <person name="Morin E."/>
            <person name="Salamov A."/>
            <person name="Lipzen A."/>
            <person name="Mereny Z."/>
            <person name="Hegedus B."/>
            <person name="Baldrian P."/>
            <person name="Stursova M."/>
            <person name="Weitz H."/>
            <person name="Taylor A."/>
            <person name="Grigoriev I.V."/>
            <person name="Nagy L.G."/>
            <person name="Martin F."/>
            <person name="Kauserud H."/>
        </authorList>
    </citation>
    <scope>NUCLEOTIDE SEQUENCE</scope>
    <source>
        <strain evidence="1">CBHHK188m</strain>
    </source>
</reference>
<proteinExistence type="predicted"/>
<evidence type="ECO:0000313" key="2">
    <source>
        <dbReference type="Proteomes" id="UP001215280"/>
    </source>
</evidence>
<dbReference type="AlphaFoldDB" id="A0AAD7I3F1"/>
<evidence type="ECO:0000313" key="1">
    <source>
        <dbReference type="EMBL" id="KAJ7733584.1"/>
    </source>
</evidence>
<protein>
    <submittedName>
        <fullName evidence="1">Uncharacterized protein</fullName>
    </submittedName>
</protein>
<accession>A0AAD7I3F1</accession>
<gene>
    <name evidence="1" type="ORF">DFH07DRAFT_780598</name>
</gene>
<dbReference type="EMBL" id="JARJLG010000167">
    <property type="protein sequence ID" value="KAJ7733584.1"/>
    <property type="molecule type" value="Genomic_DNA"/>
</dbReference>
<name>A0AAD7I3F1_9AGAR</name>
<organism evidence="1 2">
    <name type="scientific">Mycena maculata</name>
    <dbReference type="NCBI Taxonomy" id="230809"/>
    <lineage>
        <taxon>Eukaryota</taxon>
        <taxon>Fungi</taxon>
        <taxon>Dikarya</taxon>
        <taxon>Basidiomycota</taxon>
        <taxon>Agaricomycotina</taxon>
        <taxon>Agaricomycetes</taxon>
        <taxon>Agaricomycetidae</taxon>
        <taxon>Agaricales</taxon>
        <taxon>Marasmiineae</taxon>
        <taxon>Mycenaceae</taxon>
        <taxon>Mycena</taxon>
    </lineage>
</organism>
<comment type="caution">
    <text evidence="1">The sequence shown here is derived from an EMBL/GenBank/DDBJ whole genome shotgun (WGS) entry which is preliminary data.</text>
</comment>
<sequence length="222" mass="25190">MLTALLRSKTRMDPPVSLFRMRFALLPLESEDYEATEDLVIFRSIGWIRRRLYNKRFLKTPVVVDDDGEHPLLSILSLLRPPLDTSLLCIKKVRMDFWELPSSVIAAPEPNDKWTVSLTAFDTFQQLEIRVKVVIELFTAYTEAAESDKRLAYFDDLDLALVRLNSVARNPVFEGSSLFGSDAMDRTAKAHINDGPSLSLDEDSAEDLDSNAPLPLRILYAI</sequence>
<keyword evidence="2" id="KW-1185">Reference proteome</keyword>